<gene>
    <name evidence="9" type="ORF">DM01DRAFT_1322681</name>
</gene>
<evidence type="ECO:0000256" key="4">
    <source>
        <dbReference type="ARBA" id="ARBA00023163"/>
    </source>
</evidence>
<protein>
    <recommendedName>
        <fullName evidence="8">MADS-box domain-containing protein</fullName>
    </recommendedName>
</protein>
<keyword evidence="3" id="KW-0238">DNA-binding</keyword>
<dbReference type="GO" id="GO:0045944">
    <property type="term" value="P:positive regulation of transcription by RNA polymerase II"/>
    <property type="evidence" value="ECO:0007669"/>
    <property type="project" value="InterPro"/>
</dbReference>
<comment type="caution">
    <text evidence="9">The sequence shown here is derived from an EMBL/GenBank/DDBJ whole genome shotgun (WGS) entry which is preliminary data.</text>
</comment>
<comment type="subcellular location">
    <subcellularLocation>
        <location evidence="1">Nucleus</location>
    </subcellularLocation>
</comment>
<keyword evidence="10" id="KW-1185">Reference proteome</keyword>
<feature type="compositionally biased region" description="Polar residues" evidence="7">
    <location>
        <begin position="175"/>
        <end position="228"/>
    </location>
</feature>
<keyword evidence="2" id="KW-0805">Transcription regulation</keyword>
<dbReference type="InterPro" id="IPR036879">
    <property type="entry name" value="TF_MADSbox_sf"/>
</dbReference>
<dbReference type="CDD" id="cd00265">
    <property type="entry name" value="MADS_MEF2_like"/>
    <property type="match status" value="1"/>
</dbReference>
<dbReference type="Gene3D" id="3.40.1810.10">
    <property type="entry name" value="Transcription factor, MADS-box"/>
    <property type="match status" value="1"/>
</dbReference>
<evidence type="ECO:0000256" key="5">
    <source>
        <dbReference type="ARBA" id="ARBA00023242"/>
    </source>
</evidence>
<evidence type="ECO:0000256" key="2">
    <source>
        <dbReference type="ARBA" id="ARBA00023015"/>
    </source>
</evidence>
<feature type="compositionally biased region" description="Polar residues" evidence="7">
    <location>
        <begin position="299"/>
        <end position="311"/>
    </location>
</feature>
<dbReference type="EMBL" id="MCGT01000015">
    <property type="protein sequence ID" value="ORX53668.1"/>
    <property type="molecule type" value="Genomic_DNA"/>
</dbReference>
<organism evidence="9 10">
    <name type="scientific">Hesseltinella vesiculosa</name>
    <dbReference type="NCBI Taxonomy" id="101127"/>
    <lineage>
        <taxon>Eukaryota</taxon>
        <taxon>Fungi</taxon>
        <taxon>Fungi incertae sedis</taxon>
        <taxon>Mucoromycota</taxon>
        <taxon>Mucoromycotina</taxon>
        <taxon>Mucoromycetes</taxon>
        <taxon>Mucorales</taxon>
        <taxon>Cunninghamellaceae</taxon>
        <taxon>Hesseltinella</taxon>
    </lineage>
</organism>
<feature type="region of interest" description="Disordered" evidence="7">
    <location>
        <begin position="143"/>
        <end position="252"/>
    </location>
</feature>
<name>A0A1X2GH65_9FUNG</name>
<feature type="compositionally biased region" description="Polar residues" evidence="7">
    <location>
        <begin position="143"/>
        <end position="166"/>
    </location>
</feature>
<dbReference type="GO" id="GO:0000978">
    <property type="term" value="F:RNA polymerase II cis-regulatory region sequence-specific DNA binding"/>
    <property type="evidence" value="ECO:0007669"/>
    <property type="project" value="TreeGrafter"/>
</dbReference>
<dbReference type="PRINTS" id="PR00404">
    <property type="entry name" value="MADSDOMAIN"/>
</dbReference>
<dbReference type="SUPFAM" id="SSF55455">
    <property type="entry name" value="SRF-like"/>
    <property type="match status" value="1"/>
</dbReference>
<evidence type="ECO:0000313" key="10">
    <source>
        <dbReference type="Proteomes" id="UP000242146"/>
    </source>
</evidence>
<dbReference type="Pfam" id="PF00319">
    <property type="entry name" value="SRF-TF"/>
    <property type="match status" value="1"/>
</dbReference>
<evidence type="ECO:0000256" key="6">
    <source>
        <dbReference type="ARBA" id="ARBA00025805"/>
    </source>
</evidence>
<dbReference type="PANTHER" id="PTHR11945">
    <property type="entry name" value="MADS BOX PROTEIN"/>
    <property type="match status" value="1"/>
</dbReference>
<sequence length="351" mass="38471">MGRRKIKIQPIKDDRNRQVTFLKRKNGLMKKAYELSVLCGCDIALIVFNANNKLVQYSSGNMDQVLMRYTDFGEPYESKTNQDFANGESVEDGSDADDLAVVDAAQTAYSKPAFLGHTSPFETPMKPEPQIPLPRSQYQLETSPVPRNTTYTSPLANGLLPTQISPNLMPPPTSAAHSQEYTPPMSHKSSMSDATTPLSSTLSGHSILSPDLPSTFNPSLDENDTNQPRPKLSLSIPHEHTGPSPSLIPPLASNKLASSSQLMPPISTGQQAFAQNVPSPSSFYPNFYQIQNELPSPLQFATTPSSSTYNHSFHWPLPPPSSARKDPPSLKRPSPFSGRDSLIHNKRIKGT</sequence>
<feature type="region of interest" description="Disordered" evidence="7">
    <location>
        <begin position="299"/>
        <end position="351"/>
    </location>
</feature>
<proteinExistence type="inferred from homology"/>
<dbReference type="AlphaFoldDB" id="A0A1X2GH65"/>
<dbReference type="PANTHER" id="PTHR11945:SF534">
    <property type="entry name" value="MYOCYTE-SPECIFIC ENHANCER FACTOR 2"/>
    <property type="match status" value="1"/>
</dbReference>
<keyword evidence="4" id="KW-0804">Transcription</keyword>
<dbReference type="GO" id="GO:0005634">
    <property type="term" value="C:nucleus"/>
    <property type="evidence" value="ECO:0007669"/>
    <property type="project" value="UniProtKB-SubCell"/>
</dbReference>
<dbReference type="InterPro" id="IPR033896">
    <property type="entry name" value="MEF2-like_N"/>
</dbReference>
<dbReference type="PROSITE" id="PS00350">
    <property type="entry name" value="MADS_BOX_1"/>
    <property type="match status" value="1"/>
</dbReference>
<dbReference type="InterPro" id="IPR002100">
    <property type="entry name" value="TF_MADSbox"/>
</dbReference>
<evidence type="ECO:0000256" key="1">
    <source>
        <dbReference type="ARBA" id="ARBA00004123"/>
    </source>
</evidence>
<dbReference type="GO" id="GO:0000981">
    <property type="term" value="F:DNA-binding transcription factor activity, RNA polymerase II-specific"/>
    <property type="evidence" value="ECO:0007669"/>
    <property type="project" value="TreeGrafter"/>
</dbReference>
<keyword evidence="5" id="KW-0539">Nucleus</keyword>
<dbReference type="OrthoDB" id="1898716at2759"/>
<comment type="similarity">
    <text evidence="6">Belongs to the MEF2 family.</text>
</comment>
<dbReference type="Proteomes" id="UP000242146">
    <property type="component" value="Unassembled WGS sequence"/>
</dbReference>
<reference evidence="9 10" key="1">
    <citation type="submission" date="2016-07" db="EMBL/GenBank/DDBJ databases">
        <title>Pervasive Adenine N6-methylation of Active Genes in Fungi.</title>
        <authorList>
            <consortium name="DOE Joint Genome Institute"/>
            <person name="Mondo S.J."/>
            <person name="Dannebaum R.O."/>
            <person name="Kuo R.C."/>
            <person name="Labutti K."/>
            <person name="Haridas S."/>
            <person name="Kuo A."/>
            <person name="Salamov A."/>
            <person name="Ahrendt S.R."/>
            <person name="Lipzen A."/>
            <person name="Sullivan W."/>
            <person name="Andreopoulos W.B."/>
            <person name="Clum A."/>
            <person name="Lindquist E."/>
            <person name="Daum C."/>
            <person name="Ramamoorthy G.K."/>
            <person name="Gryganskyi A."/>
            <person name="Culley D."/>
            <person name="Magnuson J.K."/>
            <person name="James T.Y."/>
            <person name="O'Malley M.A."/>
            <person name="Stajich J.E."/>
            <person name="Spatafora J.W."/>
            <person name="Visel A."/>
            <person name="Grigoriev I.V."/>
        </authorList>
    </citation>
    <scope>NUCLEOTIDE SEQUENCE [LARGE SCALE GENOMIC DNA]</scope>
    <source>
        <strain evidence="9 10">NRRL 3301</strain>
    </source>
</reference>
<dbReference type="STRING" id="101127.A0A1X2GH65"/>
<dbReference type="GO" id="GO:0046983">
    <property type="term" value="F:protein dimerization activity"/>
    <property type="evidence" value="ECO:0007669"/>
    <property type="project" value="InterPro"/>
</dbReference>
<evidence type="ECO:0000256" key="3">
    <source>
        <dbReference type="ARBA" id="ARBA00023125"/>
    </source>
</evidence>
<dbReference type="SMART" id="SM00432">
    <property type="entry name" value="MADS"/>
    <property type="match status" value="1"/>
</dbReference>
<evidence type="ECO:0000259" key="8">
    <source>
        <dbReference type="PROSITE" id="PS50066"/>
    </source>
</evidence>
<dbReference type="PROSITE" id="PS50066">
    <property type="entry name" value="MADS_BOX_2"/>
    <property type="match status" value="1"/>
</dbReference>
<evidence type="ECO:0000256" key="7">
    <source>
        <dbReference type="SAM" id="MobiDB-lite"/>
    </source>
</evidence>
<accession>A0A1X2GH65</accession>
<feature type="domain" description="MADS-box" evidence="8">
    <location>
        <begin position="1"/>
        <end position="61"/>
    </location>
</feature>
<evidence type="ECO:0000313" key="9">
    <source>
        <dbReference type="EMBL" id="ORX53668.1"/>
    </source>
</evidence>